<dbReference type="CDD" id="cd03022">
    <property type="entry name" value="DsbA_HCCA_Iso"/>
    <property type="match status" value="1"/>
</dbReference>
<comment type="catalytic activity">
    <reaction evidence="1">
        <text>2-hydroxychromene-2-carboxylate = (3E)-4-(2-hydroxyphenyl)-2-oxobut-3-enoate</text>
        <dbReference type="Rhea" id="RHEA:27401"/>
        <dbReference type="ChEBI" id="CHEBI:59350"/>
        <dbReference type="ChEBI" id="CHEBI:59353"/>
        <dbReference type="EC" id="5.99.1.4"/>
    </reaction>
</comment>
<comment type="similarity">
    <text evidence="1">Belongs to the GST superfamily. NadH family.</text>
</comment>
<dbReference type="Proteomes" id="UP000720344">
    <property type="component" value="Unassembled WGS sequence"/>
</dbReference>
<dbReference type="PANTHER" id="PTHR42943:SF2">
    <property type="entry name" value="GLUTATHIONE S-TRANSFERASE KAPPA 1"/>
    <property type="match status" value="1"/>
</dbReference>
<protein>
    <recommendedName>
        <fullName evidence="1">2-hydroxychromene-2-carboxylate isomerase</fullName>
        <ecNumber evidence="1">5.99.1.4</ecNumber>
    </recommendedName>
</protein>
<dbReference type="EC" id="5.99.1.4" evidence="1"/>
<evidence type="ECO:0000256" key="1">
    <source>
        <dbReference type="PIRNR" id="PIRNR006386"/>
    </source>
</evidence>
<proteinExistence type="inferred from homology"/>
<organism evidence="3 4">
    <name type="scientific">Rhodocyclus gracilis</name>
    <dbReference type="NCBI Taxonomy" id="2929842"/>
    <lineage>
        <taxon>Bacteria</taxon>
        <taxon>Pseudomonadati</taxon>
        <taxon>Pseudomonadota</taxon>
        <taxon>Betaproteobacteria</taxon>
        <taxon>Rhodocyclales</taxon>
        <taxon>Rhodocyclaceae</taxon>
        <taxon>Rhodocyclus</taxon>
    </lineage>
</organism>
<dbReference type="PANTHER" id="PTHR42943">
    <property type="entry name" value="GLUTATHIONE S-TRANSFERASE KAPPA"/>
    <property type="match status" value="1"/>
</dbReference>
<evidence type="ECO:0000313" key="4">
    <source>
        <dbReference type="Proteomes" id="UP000720344"/>
    </source>
</evidence>
<dbReference type="EMBL" id="JAATWB010000005">
    <property type="protein sequence ID" value="NJA89194.1"/>
    <property type="molecule type" value="Genomic_DNA"/>
</dbReference>
<dbReference type="InterPro" id="IPR051924">
    <property type="entry name" value="GST_Kappa/NadH"/>
</dbReference>
<dbReference type="InterPro" id="IPR036249">
    <property type="entry name" value="Thioredoxin-like_sf"/>
</dbReference>
<reference evidence="4" key="1">
    <citation type="submission" date="2020-03" db="EMBL/GenBank/DDBJ databases">
        <title>Whole-genome sequence of the purple nonsulfur bacterium Rhodocyclus tenuis DSM112.</title>
        <authorList>
            <person name="Kyndt J.A."/>
            <person name="Meyer T.E."/>
        </authorList>
    </citation>
    <scope>NUCLEOTIDE SEQUENCE [LARGE SCALE GENOMIC DNA]</scope>
    <source>
        <strain evidence="4">DSM 112</strain>
    </source>
</reference>
<dbReference type="InterPro" id="IPR014440">
    <property type="entry name" value="HCCAis_GSTk"/>
</dbReference>
<dbReference type="PIRSF" id="PIRSF006386">
    <property type="entry name" value="HCCAis_GSTk"/>
    <property type="match status" value="1"/>
</dbReference>
<evidence type="ECO:0000313" key="3">
    <source>
        <dbReference type="EMBL" id="NJA89194.1"/>
    </source>
</evidence>
<accession>A0ABX0WKN0</accession>
<dbReference type="GO" id="GO:0016853">
    <property type="term" value="F:isomerase activity"/>
    <property type="evidence" value="ECO:0007669"/>
    <property type="project" value="UniProtKB-KW"/>
</dbReference>
<name>A0ABX0WKN0_9RHOO</name>
<dbReference type="InterPro" id="IPR044087">
    <property type="entry name" value="NahD-like"/>
</dbReference>
<gene>
    <name evidence="3" type="ORF">HCX48_08170</name>
</gene>
<dbReference type="Pfam" id="PF01323">
    <property type="entry name" value="DSBA"/>
    <property type="match status" value="1"/>
</dbReference>
<keyword evidence="4" id="KW-1185">Reference proteome</keyword>
<comment type="caution">
    <text evidence="3">The sequence shown here is derived from an EMBL/GenBank/DDBJ whole genome shotgun (WGS) entry which is preliminary data.</text>
</comment>
<dbReference type="InterPro" id="IPR001853">
    <property type="entry name" value="DSBA-like_thioredoxin_dom"/>
</dbReference>
<dbReference type="Gene3D" id="3.40.30.10">
    <property type="entry name" value="Glutaredoxin"/>
    <property type="match status" value="1"/>
</dbReference>
<evidence type="ECO:0000259" key="2">
    <source>
        <dbReference type="Pfam" id="PF01323"/>
    </source>
</evidence>
<dbReference type="SUPFAM" id="SSF52833">
    <property type="entry name" value="Thioredoxin-like"/>
    <property type="match status" value="1"/>
</dbReference>
<feature type="domain" description="DSBA-like thioredoxin" evidence="2">
    <location>
        <begin position="24"/>
        <end position="230"/>
    </location>
</feature>
<sequence>MPCPRRRHDLNTELSNEQPPLSPIQFYFDFSSPYGYLASTQIDALAARHGRRVVWRPILLGVIFRTTGAAPLTEVPLKGDYARRDFARSARFLKVPFRLPAPFPVPSQAPARATLWLRERDPAAAAEFARALYRAYFVDGRDIAAPETSLAAAAACAAADRRFAERCGVADADALYAELGAALAAPALKEALKAECATALAAGVFGSPFFIVDGEAFFGVDRLPQLEHWLAEGGF</sequence>
<keyword evidence="1 3" id="KW-0413">Isomerase</keyword>